<accession>A0A376VC29</accession>
<organism evidence="1 2">
    <name type="scientific">Escherichia coli</name>
    <dbReference type="NCBI Taxonomy" id="562"/>
    <lineage>
        <taxon>Bacteria</taxon>
        <taxon>Pseudomonadati</taxon>
        <taxon>Pseudomonadota</taxon>
        <taxon>Gammaproteobacteria</taxon>
        <taxon>Enterobacterales</taxon>
        <taxon>Enterobacteriaceae</taxon>
        <taxon>Escherichia</taxon>
    </lineage>
</organism>
<sequence>MQQVKDRLEQAVKGCDIRLTDEPVLFKTGLSAPRCHIWSMMLRSRPASGKSGRKKCRNVKLA</sequence>
<proteinExistence type="predicted"/>
<protein>
    <submittedName>
        <fullName evidence="1">Glycoprotein 3-like protein</fullName>
    </submittedName>
</protein>
<dbReference type="AlphaFoldDB" id="A0A376VC29"/>
<reference evidence="1 2" key="1">
    <citation type="submission" date="2018-06" db="EMBL/GenBank/DDBJ databases">
        <authorList>
            <consortium name="Pathogen Informatics"/>
            <person name="Doyle S."/>
        </authorList>
    </citation>
    <scope>NUCLEOTIDE SEQUENCE [LARGE SCALE GENOMIC DNA]</scope>
    <source>
        <strain evidence="1 2">NCTC9077</strain>
    </source>
</reference>
<gene>
    <name evidence="1" type="ORF">NCTC9077_00092</name>
</gene>
<evidence type="ECO:0000313" key="1">
    <source>
        <dbReference type="EMBL" id="STJ08504.1"/>
    </source>
</evidence>
<evidence type="ECO:0000313" key="2">
    <source>
        <dbReference type="Proteomes" id="UP000254495"/>
    </source>
</evidence>
<dbReference type="Proteomes" id="UP000254495">
    <property type="component" value="Unassembled WGS sequence"/>
</dbReference>
<name>A0A376VC29_ECOLX</name>
<dbReference type="EMBL" id="UGCU01000001">
    <property type="protein sequence ID" value="STJ08504.1"/>
    <property type="molecule type" value="Genomic_DNA"/>
</dbReference>